<proteinExistence type="predicted"/>
<gene>
    <name evidence="1" type="ORF">E3N88_29525</name>
</gene>
<name>A0A5N6MJS9_9ASTR</name>
<dbReference type="AlphaFoldDB" id="A0A5N6MJS9"/>
<comment type="caution">
    <text evidence="1">The sequence shown here is derived from an EMBL/GenBank/DDBJ whole genome shotgun (WGS) entry which is preliminary data.</text>
</comment>
<protein>
    <submittedName>
        <fullName evidence="1">Uncharacterized protein</fullName>
    </submittedName>
</protein>
<dbReference type="Proteomes" id="UP000326396">
    <property type="component" value="Linkage Group LG5"/>
</dbReference>
<keyword evidence="2" id="KW-1185">Reference proteome</keyword>
<evidence type="ECO:0000313" key="2">
    <source>
        <dbReference type="Proteomes" id="UP000326396"/>
    </source>
</evidence>
<sequence length="86" mass="9201">MSCHNLQVTTARRCSPLLAAGGRCSKKTGCRELGKRDRLEAGIGNKNWGWPSSSNMGHLGFSVDASLPSSAEALTFDPSRSWFSGT</sequence>
<evidence type="ECO:0000313" key="1">
    <source>
        <dbReference type="EMBL" id="KAD3640302.1"/>
    </source>
</evidence>
<organism evidence="1 2">
    <name type="scientific">Mikania micrantha</name>
    <name type="common">bitter vine</name>
    <dbReference type="NCBI Taxonomy" id="192012"/>
    <lineage>
        <taxon>Eukaryota</taxon>
        <taxon>Viridiplantae</taxon>
        <taxon>Streptophyta</taxon>
        <taxon>Embryophyta</taxon>
        <taxon>Tracheophyta</taxon>
        <taxon>Spermatophyta</taxon>
        <taxon>Magnoliopsida</taxon>
        <taxon>eudicotyledons</taxon>
        <taxon>Gunneridae</taxon>
        <taxon>Pentapetalae</taxon>
        <taxon>asterids</taxon>
        <taxon>campanulids</taxon>
        <taxon>Asterales</taxon>
        <taxon>Asteraceae</taxon>
        <taxon>Asteroideae</taxon>
        <taxon>Heliantheae alliance</taxon>
        <taxon>Eupatorieae</taxon>
        <taxon>Mikania</taxon>
    </lineage>
</organism>
<accession>A0A5N6MJS9</accession>
<dbReference type="EMBL" id="SZYD01000015">
    <property type="protein sequence ID" value="KAD3640302.1"/>
    <property type="molecule type" value="Genomic_DNA"/>
</dbReference>
<reference evidence="1 2" key="1">
    <citation type="submission" date="2019-05" db="EMBL/GenBank/DDBJ databases">
        <title>Mikania micrantha, genome provides insights into the molecular mechanism of rapid growth.</title>
        <authorList>
            <person name="Liu B."/>
        </authorList>
    </citation>
    <scope>NUCLEOTIDE SEQUENCE [LARGE SCALE GENOMIC DNA]</scope>
    <source>
        <strain evidence="1">NLD-2019</strain>
        <tissue evidence="1">Leaf</tissue>
    </source>
</reference>